<dbReference type="GeneTree" id="ENSGT00940000160763"/>
<evidence type="ECO:0000313" key="3">
    <source>
        <dbReference type="Ensembl" id="ENSSPAP00000030387.1"/>
    </source>
</evidence>
<gene>
    <name evidence="5" type="primary">tespa1</name>
</gene>
<proteinExistence type="predicted"/>
<reference evidence="3" key="1">
    <citation type="submission" date="2023-09" db="UniProtKB">
        <authorList>
            <consortium name="Ensembl"/>
        </authorList>
    </citation>
    <scope>IDENTIFICATION</scope>
</reference>
<accession>A0A3B5BMW1</accession>
<dbReference type="CTD" id="9840"/>
<dbReference type="OrthoDB" id="6088188at2759"/>
<keyword evidence="4" id="KW-1185">Reference proteome</keyword>
<evidence type="ECO:0000313" key="4">
    <source>
        <dbReference type="Proteomes" id="UP000694891"/>
    </source>
</evidence>
<dbReference type="Pfam" id="PF14722">
    <property type="entry name" value="KRAP_IP3R_bind"/>
    <property type="match status" value="1"/>
</dbReference>
<sequence length="685" mass="75791">MESSSSTVRRRAWINSSRQWPTLEEPDGPLCNFQSASIADDDVFSDGCFTGKIENWLLGCGSDASKDSSGQLSFESVLQANNFADDLSLGADASVLSTGGIPSEASLARHPSLNQQRKLTTSTPRQGLWLPSLNLGHSMASSCLSSSTWRSTSSVSEVLQLCSEDAEETLYELGFGCEEPQVTVRIPPRFFTFPSQAQGINFRLFLDSQLRRIREEDPSLSLASRFRQVQVLTAMANAFYSLYSHVSRTPLQKLATPEFTFSSPVERIERFRSNVRSEPRSPVERLKDTVNKMCLYTGSPRGSDSTSPQPSPRKRHSLPEVVDIVLKGKTGATKKLDLGEHNMSNSAVDVKLITDTACYSGKDTQTQQTDTDMNQNANKICHKKMQDHKQTDNVDAVENSVNSVKQTDLDRMTHSVRTSLASRQSEGTVLETEHQLLSCQPELDSRLIQRNSRTAELEPVAMTTYDLICPQIVESVHQAPFRHQNTHSPNSVLHISSDLESTDRSCSRSHKPNTQTTVCAPDEDSYKDIASSGEATQRDTSTSLPVLEPNGNYTHYCITVTGWEEDESMCSLNTPDSCHASFHSHVQTCAESFNEGERQYLNPVTHQGLNHVSCNLQQVNSFELEEVHSAGEEDLGQSDTTRTSTLPLSKKSQHKGEVVRGDSMQSDSSGYADEEVSPSSDRHSR</sequence>
<feature type="region of interest" description="Disordered" evidence="1">
    <location>
        <begin position="296"/>
        <end position="317"/>
    </location>
</feature>
<feature type="compositionally biased region" description="Polar residues" evidence="1">
    <location>
        <begin position="637"/>
        <end position="647"/>
    </location>
</feature>
<dbReference type="InterPro" id="IPR043444">
    <property type="entry name" value="TESPA1-like"/>
</dbReference>
<dbReference type="PANTHER" id="PTHR17469">
    <property type="entry name" value="SPERM SPECIFIC ANTIGEN 2-RELATED"/>
    <property type="match status" value="1"/>
</dbReference>
<dbReference type="GeneID" id="103356555"/>
<dbReference type="Ensembl" id="ENSSPAT00000030881.1">
    <property type="protein sequence ID" value="ENSSPAP00000030387.1"/>
    <property type="gene ID" value="ENSSPAG00000022815.1"/>
</dbReference>
<protein>
    <submittedName>
        <fullName evidence="5">Protein TESPA1</fullName>
    </submittedName>
    <submittedName>
        <fullName evidence="3">Thymocyte expressed, positive selection associated 1</fullName>
    </submittedName>
</protein>
<feature type="compositionally biased region" description="Polar residues" evidence="1">
    <location>
        <begin position="533"/>
        <end position="544"/>
    </location>
</feature>
<dbReference type="PANTHER" id="PTHR17469:SF1">
    <property type="entry name" value="PROTEIN TESPA1"/>
    <property type="match status" value="1"/>
</dbReference>
<dbReference type="InterPro" id="IPR029325">
    <property type="entry name" value="ITPR-bd"/>
</dbReference>
<dbReference type="SMART" id="SM01257">
    <property type="entry name" value="KRAP_IP3R_bind"/>
    <property type="match status" value="1"/>
</dbReference>
<dbReference type="AlphaFoldDB" id="A0A3B5BMW1"/>
<dbReference type="RefSeq" id="XP_008278968.1">
    <property type="nucleotide sequence ID" value="XM_008280746.1"/>
</dbReference>
<evidence type="ECO:0000313" key="5">
    <source>
        <dbReference type="RefSeq" id="XP_008278968.1"/>
    </source>
</evidence>
<feature type="region of interest" description="Disordered" evidence="1">
    <location>
        <begin position="628"/>
        <end position="685"/>
    </location>
</feature>
<evidence type="ECO:0000256" key="1">
    <source>
        <dbReference type="SAM" id="MobiDB-lite"/>
    </source>
</evidence>
<dbReference type="Proteomes" id="UP000694891">
    <property type="component" value="Unplaced"/>
</dbReference>
<name>A0A3B5BMW1_9TELE</name>
<dbReference type="GO" id="GO:0005102">
    <property type="term" value="F:signaling receptor binding"/>
    <property type="evidence" value="ECO:0007669"/>
    <property type="project" value="InterPro"/>
</dbReference>
<organism evidence="3">
    <name type="scientific">Stegastes partitus</name>
    <name type="common">bicolor damselfish</name>
    <dbReference type="NCBI Taxonomy" id="144197"/>
    <lineage>
        <taxon>Eukaryota</taxon>
        <taxon>Metazoa</taxon>
        <taxon>Chordata</taxon>
        <taxon>Craniata</taxon>
        <taxon>Vertebrata</taxon>
        <taxon>Euteleostomi</taxon>
        <taxon>Actinopterygii</taxon>
        <taxon>Neopterygii</taxon>
        <taxon>Teleostei</taxon>
        <taxon>Neoteleostei</taxon>
        <taxon>Acanthomorphata</taxon>
        <taxon>Ovalentaria</taxon>
        <taxon>Pomacentridae</taxon>
        <taxon>Stegastes</taxon>
    </lineage>
</organism>
<feature type="domain" description="ITPR-interacting" evidence="2">
    <location>
        <begin position="131"/>
        <end position="294"/>
    </location>
</feature>
<evidence type="ECO:0000259" key="2">
    <source>
        <dbReference type="SMART" id="SM01257"/>
    </source>
</evidence>
<dbReference type="STRING" id="144197.ENSSPAP00000030387"/>
<feature type="region of interest" description="Disordered" evidence="1">
    <location>
        <begin position="498"/>
        <end position="546"/>
    </location>
</feature>
<reference evidence="5" key="2">
    <citation type="submission" date="2025-04" db="UniProtKB">
        <authorList>
            <consortium name="RefSeq"/>
        </authorList>
    </citation>
    <scope>IDENTIFICATION</scope>
</reference>